<dbReference type="InterPro" id="IPR029044">
    <property type="entry name" value="Nucleotide-diphossugar_trans"/>
</dbReference>
<reference evidence="1 2" key="1">
    <citation type="journal article" date="2016" name="Antonie Van Leeuwenhoek">
        <title>Denitratimonas tolerans gen. nov., sp. nov., a denitrifying bacterium isolated from a bioreactor for tannery wastewater treatment.</title>
        <authorList>
            <person name="Han S.I."/>
            <person name="Kim J.O."/>
            <person name="Lee Y.R."/>
            <person name="Ekpeghere K.I."/>
            <person name="Koh S.C."/>
            <person name="Whang K.S."/>
        </authorList>
    </citation>
    <scope>NUCLEOTIDE SEQUENCE [LARGE SCALE GENOMIC DNA]</scope>
    <source>
        <strain evidence="1 2">KACC 17565</strain>
    </source>
</reference>
<gene>
    <name evidence="1" type="ORF">WB794_00110</name>
</gene>
<accession>A0AAW9R1P2</accession>
<dbReference type="EMBL" id="JBBDHC010000001">
    <property type="protein sequence ID" value="MEJ1248086.1"/>
    <property type="molecule type" value="Genomic_DNA"/>
</dbReference>
<dbReference type="SUPFAM" id="SSF53448">
    <property type="entry name" value="Nucleotide-diphospho-sugar transferases"/>
    <property type="match status" value="1"/>
</dbReference>
<proteinExistence type="predicted"/>
<sequence length="603" mass="63377">MASTRPPVATDDSSTLYAAVEGRIASLGTDEAVFFETATGRSQVMTRDVAHAFSLCQPFLALDDHVARIIESLPSLKGQAAAVRKVLDMFVANGLMRSDVEFAAGFAATAGRAQAPVSGLYLLCASPAADALDRALDGLRAHAAQFGLACPVYVIDAQIRAEDVPARAARIADFARTTGAAVRYVTRQSAEAMVRALSEELPQHAAALADLLPPKAQGIGAARNMAALLAAGTRHLVLDADMLLPLGRHPEFAEGLYADTRAYALRSFATGHDAVAAGIAPPSDPLAAHLAACGLSLGEALARHPEATITRESLHGVIASRAPWLEPTRRVAFTAVGRAGRVALPDPTLPFQLGPVERAGLTATRESYLENYRSPALWAGLSHFGAGMGERLVPLAFDGGALIPCTLPDGQRVTELQVELLRLAQPDSVDFDFPEALEQGHPGTGADDAVGRPDAAKCFAGLAAHVGQDLYGSDPAARLGVLAARLDDMAAAPDARVVSYLAEFLAWHRSTVIERMQQMTASEPSPPVYWVADLRAAVEAQGKALIGGGAPRLAGWPATLDAAGCAARFRQDARLLADGLRAWPAAFEFARAHAARWRDAATA</sequence>
<dbReference type="AlphaFoldDB" id="A0AAW9R1P2"/>
<protein>
    <submittedName>
        <fullName evidence="1">Uncharacterized protein</fullName>
    </submittedName>
</protein>
<evidence type="ECO:0000313" key="2">
    <source>
        <dbReference type="Proteomes" id="UP001364472"/>
    </source>
</evidence>
<name>A0AAW9R1P2_9GAMM</name>
<comment type="caution">
    <text evidence="1">The sequence shown here is derived from an EMBL/GenBank/DDBJ whole genome shotgun (WGS) entry which is preliminary data.</text>
</comment>
<organism evidence="1 2">
    <name type="scientific">Denitratimonas tolerans</name>
    <dbReference type="NCBI Taxonomy" id="1338420"/>
    <lineage>
        <taxon>Bacteria</taxon>
        <taxon>Pseudomonadati</taxon>
        <taxon>Pseudomonadota</taxon>
        <taxon>Gammaproteobacteria</taxon>
        <taxon>Lysobacterales</taxon>
        <taxon>Lysobacteraceae</taxon>
        <taxon>Denitratimonas</taxon>
    </lineage>
</organism>
<dbReference type="RefSeq" id="WP_337333809.1">
    <property type="nucleotide sequence ID" value="NZ_JBBDHC010000001.1"/>
</dbReference>
<keyword evidence="2" id="KW-1185">Reference proteome</keyword>
<dbReference type="Proteomes" id="UP001364472">
    <property type="component" value="Unassembled WGS sequence"/>
</dbReference>
<evidence type="ECO:0000313" key="1">
    <source>
        <dbReference type="EMBL" id="MEJ1248086.1"/>
    </source>
</evidence>